<feature type="transmembrane region" description="Helical" evidence="1">
    <location>
        <begin position="148"/>
        <end position="165"/>
    </location>
</feature>
<sequence>MINNWLLQKFFNQASKSGLICPKCSFNAILTMTFLGHYTGLLYFEEKIYPLILFLRYFQFDSQAYSVYKRNFIKHRKRMDFLNIREEDSLEMDTLDNTVERINYPHITTQSRNGHKKRLVGQLKRRFNNNGTCYIEELRKVMVASKPFIILFALIVMFDISNARIEYDSRLGPGGPKGLTSSSDLDERIVKFSNKNLKNVTSYVSYILASCALGICHLVFTLFPDRFRGELRKIRSSDVPHLKFFSSKCLKSDWMLLNYLTAKLQPSDFRDVVEDLAKELYEERSASTTM</sequence>
<evidence type="ECO:0000313" key="2">
    <source>
        <dbReference type="EMBL" id="GIY88780.1"/>
    </source>
</evidence>
<evidence type="ECO:0000313" key="3">
    <source>
        <dbReference type="Proteomes" id="UP001054837"/>
    </source>
</evidence>
<dbReference type="Proteomes" id="UP001054837">
    <property type="component" value="Unassembled WGS sequence"/>
</dbReference>
<feature type="transmembrane region" description="Helical" evidence="1">
    <location>
        <begin position="203"/>
        <end position="223"/>
    </location>
</feature>
<organism evidence="2 3">
    <name type="scientific">Caerostris darwini</name>
    <dbReference type="NCBI Taxonomy" id="1538125"/>
    <lineage>
        <taxon>Eukaryota</taxon>
        <taxon>Metazoa</taxon>
        <taxon>Ecdysozoa</taxon>
        <taxon>Arthropoda</taxon>
        <taxon>Chelicerata</taxon>
        <taxon>Arachnida</taxon>
        <taxon>Araneae</taxon>
        <taxon>Araneomorphae</taxon>
        <taxon>Entelegynae</taxon>
        <taxon>Araneoidea</taxon>
        <taxon>Araneidae</taxon>
        <taxon>Caerostris</taxon>
    </lineage>
</organism>
<keyword evidence="3" id="KW-1185">Reference proteome</keyword>
<keyword evidence="1" id="KW-1133">Transmembrane helix</keyword>
<dbReference type="EMBL" id="BPLQ01015526">
    <property type="protein sequence ID" value="GIY88780.1"/>
    <property type="molecule type" value="Genomic_DNA"/>
</dbReference>
<gene>
    <name evidence="2" type="ORF">CDAR_438641</name>
</gene>
<reference evidence="2 3" key="1">
    <citation type="submission" date="2021-06" db="EMBL/GenBank/DDBJ databases">
        <title>Caerostris darwini draft genome.</title>
        <authorList>
            <person name="Kono N."/>
            <person name="Arakawa K."/>
        </authorList>
    </citation>
    <scope>NUCLEOTIDE SEQUENCE [LARGE SCALE GENOMIC DNA]</scope>
</reference>
<comment type="caution">
    <text evidence="2">The sequence shown here is derived from an EMBL/GenBank/DDBJ whole genome shotgun (WGS) entry which is preliminary data.</text>
</comment>
<dbReference type="AlphaFoldDB" id="A0AAV4X0V2"/>
<keyword evidence="1" id="KW-0472">Membrane</keyword>
<evidence type="ECO:0000256" key="1">
    <source>
        <dbReference type="SAM" id="Phobius"/>
    </source>
</evidence>
<proteinExistence type="predicted"/>
<protein>
    <submittedName>
        <fullName evidence="2">Uncharacterized protein</fullName>
    </submittedName>
</protein>
<accession>A0AAV4X0V2</accession>
<name>A0AAV4X0V2_9ARAC</name>
<keyword evidence="1" id="KW-0812">Transmembrane</keyword>